<protein>
    <submittedName>
        <fullName evidence="1">AlpA family phage regulatory protein</fullName>
    </submittedName>
</protein>
<evidence type="ECO:0000313" key="2">
    <source>
        <dbReference type="Proteomes" id="UP000641152"/>
    </source>
</evidence>
<evidence type="ECO:0000313" key="1">
    <source>
        <dbReference type="EMBL" id="MBD9359475.1"/>
    </source>
</evidence>
<proteinExistence type="predicted"/>
<dbReference type="Pfam" id="PF05930">
    <property type="entry name" value="Phage_AlpA"/>
    <property type="match status" value="1"/>
</dbReference>
<dbReference type="InterPro" id="IPR010260">
    <property type="entry name" value="AlpA"/>
</dbReference>
<gene>
    <name evidence="1" type="ORF">EBB_02725</name>
</gene>
<comment type="caution">
    <text evidence="1">The sequence shown here is derived from an EMBL/GenBank/DDBJ whole genome shotgun (WGS) entry which is preliminary data.</text>
</comment>
<name>A0ABR9D8P5_9GAMM</name>
<dbReference type="EMBL" id="JACXST010000001">
    <property type="protein sequence ID" value="MBD9359475.1"/>
    <property type="molecule type" value="Genomic_DNA"/>
</dbReference>
<keyword evidence="2" id="KW-1185">Reference proteome</keyword>
<reference evidence="1 2" key="1">
    <citation type="submission" date="2020-09" db="EMBL/GenBank/DDBJ databases">
        <title>Methylomonas albis sp. nov. and Methylomonas fluvii sp. nov.: Two cold-adapted methanotrophs from the River Elbe and an amended description of Methylovulum psychrotolerans strain Eb1.</title>
        <authorList>
            <person name="Bussmann I.K."/>
            <person name="Klings K.-W."/>
            <person name="Warnstedt J."/>
            <person name="Hoppert M."/>
            <person name="Saborowski A."/>
            <person name="Horn F."/>
            <person name="Liebner S."/>
        </authorList>
    </citation>
    <scope>NUCLEOTIDE SEQUENCE [LARGE SCALE GENOMIC DNA]</scope>
    <source>
        <strain evidence="1 2">EbB</strain>
    </source>
</reference>
<sequence length="78" mass="8385">MIKLLRFSAASEATGRPRTSFYRAIKAGLLPPPIKIGEASAWPDNEIDLVNKALIAGKSETDIKKLVSDLVAARSYAA</sequence>
<accession>A0ABR9D8P5</accession>
<dbReference type="Gene3D" id="1.10.238.160">
    <property type="match status" value="1"/>
</dbReference>
<organism evidence="1 2">
    <name type="scientific">Methylomonas fluvii</name>
    <dbReference type="NCBI Taxonomy" id="1854564"/>
    <lineage>
        <taxon>Bacteria</taxon>
        <taxon>Pseudomonadati</taxon>
        <taxon>Pseudomonadota</taxon>
        <taxon>Gammaproteobacteria</taxon>
        <taxon>Methylococcales</taxon>
        <taxon>Methylococcaceae</taxon>
        <taxon>Methylomonas</taxon>
    </lineage>
</organism>
<dbReference type="Proteomes" id="UP000641152">
    <property type="component" value="Unassembled WGS sequence"/>
</dbReference>